<dbReference type="AlphaFoldDB" id="A0A841HJU1"/>
<evidence type="ECO:0000256" key="10">
    <source>
        <dbReference type="HAMAP-Rule" id="MF_01405"/>
    </source>
</evidence>
<dbReference type="EC" id="3.6.1.66" evidence="10"/>
<comment type="cofactor">
    <cofactor evidence="10">
        <name>Mg(2+)</name>
        <dbReference type="ChEBI" id="CHEBI:18420"/>
    </cofactor>
    <text evidence="10">Binds 1 Mg(2+) ion per subunit.</text>
</comment>
<feature type="binding site" evidence="10">
    <location>
        <position position="71"/>
    </location>
    <ligand>
        <name>Mg(2+)</name>
        <dbReference type="ChEBI" id="CHEBI:18420"/>
    </ligand>
</feature>
<keyword evidence="3 10" id="KW-0479">Metal-binding</keyword>
<comment type="catalytic activity">
    <reaction evidence="8 10">
        <text>dITP + H2O = dIMP + diphosphate + H(+)</text>
        <dbReference type="Rhea" id="RHEA:28342"/>
        <dbReference type="ChEBI" id="CHEBI:15377"/>
        <dbReference type="ChEBI" id="CHEBI:15378"/>
        <dbReference type="ChEBI" id="CHEBI:33019"/>
        <dbReference type="ChEBI" id="CHEBI:61194"/>
        <dbReference type="ChEBI" id="CHEBI:61382"/>
        <dbReference type="EC" id="3.6.1.66"/>
    </reaction>
</comment>
<dbReference type="Proteomes" id="UP000588068">
    <property type="component" value="Unassembled WGS sequence"/>
</dbReference>
<dbReference type="GO" id="GO:0046872">
    <property type="term" value="F:metal ion binding"/>
    <property type="evidence" value="ECO:0007669"/>
    <property type="project" value="UniProtKB-KW"/>
</dbReference>
<dbReference type="GO" id="GO:0035870">
    <property type="term" value="F:dITP diphosphatase activity"/>
    <property type="evidence" value="ECO:0007669"/>
    <property type="project" value="UniProtKB-UniRule"/>
</dbReference>
<comment type="function">
    <text evidence="10">Pyrophosphatase that catalyzes the hydrolysis of nucleoside triphosphates to their monophosphate derivatives, with a high preference for the non-canonical purine nucleotides XTP (xanthosine triphosphate), dITP (deoxyinosine triphosphate) and ITP. Seems to function as a house-cleaning enzyme that removes non-canonical purine nucleotides from the nucleotide pool, thus preventing their incorporation into DNA/RNA and avoiding chromosomal lesions.</text>
</comment>
<keyword evidence="6 10" id="KW-0460">Magnesium</keyword>
<sequence>MASNRIVLATGNAGKIRELQALLAPLGVEVLPQSHFTSVAADETGLSFVENAILKARHAARVSGLPAIADDSGIEVDALRGAPGIYSARYAVEGANDTQNLEKLLHELRDVPPEKRTARYRCALAFMRWDTDASPVICQASWEGVIIDSPRGEGGFGYDSIFEVKPGVTAAELSAIEKNLLSHRGKALRMLVAELQRDPGADSDGI</sequence>
<dbReference type="GO" id="GO:0000166">
    <property type="term" value="F:nucleotide binding"/>
    <property type="evidence" value="ECO:0007669"/>
    <property type="project" value="UniProtKB-KW"/>
</dbReference>
<dbReference type="GO" id="GO:0036222">
    <property type="term" value="F:XTP diphosphatase activity"/>
    <property type="evidence" value="ECO:0007669"/>
    <property type="project" value="UniProtKB-UniRule"/>
</dbReference>
<dbReference type="NCBIfam" id="TIGR00042">
    <property type="entry name" value="RdgB/HAM1 family non-canonical purine NTP pyrophosphatase"/>
    <property type="match status" value="1"/>
</dbReference>
<dbReference type="InterPro" id="IPR020922">
    <property type="entry name" value="dITP/XTP_pyrophosphatase"/>
</dbReference>
<dbReference type="PANTHER" id="PTHR11067:SF9">
    <property type="entry name" value="INOSINE TRIPHOSPHATE PYROPHOSPHATASE"/>
    <property type="match status" value="1"/>
</dbReference>
<name>A0A841HJU1_9GAMM</name>
<evidence type="ECO:0000256" key="5">
    <source>
        <dbReference type="ARBA" id="ARBA00022801"/>
    </source>
</evidence>
<keyword evidence="7 10" id="KW-0546">Nucleotide metabolism</keyword>
<comment type="similarity">
    <text evidence="1 10 11">Belongs to the HAM1 NTPase family.</text>
</comment>
<feature type="binding site" evidence="10">
    <location>
        <position position="72"/>
    </location>
    <ligand>
        <name>substrate</name>
    </ligand>
</feature>
<comment type="catalytic activity">
    <reaction evidence="9 10">
        <text>XTP + H2O = XMP + diphosphate + H(+)</text>
        <dbReference type="Rhea" id="RHEA:28610"/>
        <dbReference type="ChEBI" id="CHEBI:15377"/>
        <dbReference type="ChEBI" id="CHEBI:15378"/>
        <dbReference type="ChEBI" id="CHEBI:33019"/>
        <dbReference type="ChEBI" id="CHEBI:57464"/>
        <dbReference type="ChEBI" id="CHEBI:61314"/>
        <dbReference type="EC" id="3.6.1.66"/>
    </reaction>
</comment>
<evidence type="ECO:0000313" key="12">
    <source>
        <dbReference type="EMBL" id="MBB6092993.1"/>
    </source>
</evidence>
<dbReference type="Gene3D" id="3.90.950.10">
    <property type="match status" value="1"/>
</dbReference>
<proteinExistence type="inferred from homology"/>
<feature type="binding site" evidence="10">
    <location>
        <position position="178"/>
    </location>
    <ligand>
        <name>substrate</name>
    </ligand>
</feature>
<dbReference type="SUPFAM" id="SSF52972">
    <property type="entry name" value="ITPase-like"/>
    <property type="match status" value="1"/>
</dbReference>
<evidence type="ECO:0000313" key="13">
    <source>
        <dbReference type="Proteomes" id="UP000588068"/>
    </source>
</evidence>
<accession>A0A841HJU1</accession>
<feature type="binding site" evidence="10">
    <location>
        <begin position="183"/>
        <end position="184"/>
    </location>
    <ligand>
        <name>substrate</name>
    </ligand>
</feature>
<feature type="active site" description="Proton acceptor" evidence="10">
    <location>
        <position position="71"/>
    </location>
</feature>
<organism evidence="12 13">
    <name type="scientific">Povalibacter uvarum</name>
    <dbReference type="NCBI Taxonomy" id="732238"/>
    <lineage>
        <taxon>Bacteria</taxon>
        <taxon>Pseudomonadati</taxon>
        <taxon>Pseudomonadota</taxon>
        <taxon>Gammaproteobacteria</taxon>
        <taxon>Steroidobacterales</taxon>
        <taxon>Steroidobacteraceae</taxon>
        <taxon>Povalibacter</taxon>
    </lineage>
</organism>
<dbReference type="HAMAP" id="MF_01405">
    <property type="entry name" value="Non_canon_purine_NTPase"/>
    <property type="match status" value="1"/>
</dbReference>
<evidence type="ECO:0000256" key="8">
    <source>
        <dbReference type="ARBA" id="ARBA00051875"/>
    </source>
</evidence>
<evidence type="ECO:0000256" key="6">
    <source>
        <dbReference type="ARBA" id="ARBA00022842"/>
    </source>
</evidence>
<dbReference type="GO" id="GO:0009117">
    <property type="term" value="P:nucleotide metabolic process"/>
    <property type="evidence" value="ECO:0007669"/>
    <property type="project" value="UniProtKB-KW"/>
</dbReference>
<keyword evidence="4 10" id="KW-0547">Nucleotide-binding</keyword>
<comment type="caution">
    <text evidence="12">The sequence shown here is derived from an EMBL/GenBank/DDBJ whole genome shotgun (WGS) entry which is preliminary data.</text>
</comment>
<comment type="catalytic activity">
    <reaction evidence="10">
        <text>ITP + H2O = IMP + diphosphate + H(+)</text>
        <dbReference type="Rhea" id="RHEA:29399"/>
        <dbReference type="ChEBI" id="CHEBI:15377"/>
        <dbReference type="ChEBI" id="CHEBI:15378"/>
        <dbReference type="ChEBI" id="CHEBI:33019"/>
        <dbReference type="ChEBI" id="CHEBI:58053"/>
        <dbReference type="ChEBI" id="CHEBI:61402"/>
        <dbReference type="EC" id="3.6.1.66"/>
    </reaction>
</comment>
<dbReference type="GO" id="GO:0005829">
    <property type="term" value="C:cytosol"/>
    <property type="evidence" value="ECO:0007669"/>
    <property type="project" value="TreeGrafter"/>
</dbReference>
<evidence type="ECO:0000256" key="9">
    <source>
        <dbReference type="ARBA" id="ARBA00052017"/>
    </source>
</evidence>
<keyword evidence="5 10" id="KW-0378">Hydrolase</keyword>
<dbReference type="FunFam" id="3.90.950.10:FF:000001">
    <property type="entry name" value="dITP/XTP pyrophosphatase"/>
    <property type="match status" value="1"/>
</dbReference>
<reference evidence="12 13" key="1">
    <citation type="submission" date="2020-08" db="EMBL/GenBank/DDBJ databases">
        <title>Genomic Encyclopedia of Type Strains, Phase IV (KMG-IV): sequencing the most valuable type-strain genomes for metagenomic binning, comparative biology and taxonomic classification.</title>
        <authorList>
            <person name="Goeker M."/>
        </authorList>
    </citation>
    <scope>NUCLEOTIDE SEQUENCE [LARGE SCALE GENOMIC DNA]</scope>
    <source>
        <strain evidence="12 13">DSM 26723</strain>
    </source>
</reference>
<evidence type="ECO:0000256" key="2">
    <source>
        <dbReference type="ARBA" id="ARBA00011738"/>
    </source>
</evidence>
<dbReference type="CDD" id="cd00515">
    <property type="entry name" value="HAM1"/>
    <property type="match status" value="1"/>
</dbReference>
<dbReference type="GO" id="GO:0009146">
    <property type="term" value="P:purine nucleoside triphosphate catabolic process"/>
    <property type="evidence" value="ECO:0007669"/>
    <property type="project" value="UniProtKB-UniRule"/>
</dbReference>
<dbReference type="RefSeq" id="WP_184330941.1">
    <property type="nucleotide sequence ID" value="NZ_JACHHZ010000002.1"/>
</dbReference>
<evidence type="ECO:0000256" key="11">
    <source>
        <dbReference type="RuleBase" id="RU003781"/>
    </source>
</evidence>
<evidence type="ECO:0000256" key="4">
    <source>
        <dbReference type="ARBA" id="ARBA00022741"/>
    </source>
</evidence>
<dbReference type="GO" id="GO:0017111">
    <property type="term" value="F:ribonucleoside triphosphate phosphatase activity"/>
    <property type="evidence" value="ECO:0007669"/>
    <property type="project" value="InterPro"/>
</dbReference>
<protein>
    <recommendedName>
        <fullName evidence="10">dITP/XTP pyrophosphatase</fullName>
        <ecNumber evidence="10">3.6.1.66</ecNumber>
    </recommendedName>
    <alternativeName>
        <fullName evidence="10">Non-canonical purine NTP pyrophosphatase</fullName>
    </alternativeName>
    <alternativeName>
        <fullName evidence="10">Non-standard purine NTP pyrophosphatase</fullName>
    </alternativeName>
    <alternativeName>
        <fullName evidence="10">Nucleoside-triphosphate diphosphatase</fullName>
    </alternativeName>
    <alternativeName>
        <fullName evidence="10">Nucleoside-triphosphate pyrophosphatase</fullName>
        <shortName evidence="10">NTPase</shortName>
    </alternativeName>
</protein>
<dbReference type="PANTHER" id="PTHR11067">
    <property type="entry name" value="INOSINE TRIPHOSPHATE PYROPHOSPHATASE/HAM1 PROTEIN"/>
    <property type="match status" value="1"/>
</dbReference>
<dbReference type="Pfam" id="PF01725">
    <property type="entry name" value="Ham1p_like"/>
    <property type="match status" value="1"/>
</dbReference>
<evidence type="ECO:0000256" key="3">
    <source>
        <dbReference type="ARBA" id="ARBA00022723"/>
    </source>
</evidence>
<gene>
    <name evidence="12" type="ORF">HNQ60_001871</name>
</gene>
<dbReference type="InterPro" id="IPR002637">
    <property type="entry name" value="RdgB/HAM1"/>
</dbReference>
<evidence type="ECO:0000256" key="7">
    <source>
        <dbReference type="ARBA" id="ARBA00023080"/>
    </source>
</evidence>
<feature type="binding site" evidence="10">
    <location>
        <begin position="156"/>
        <end position="159"/>
    </location>
    <ligand>
        <name>substrate</name>
    </ligand>
</feature>
<keyword evidence="13" id="KW-1185">Reference proteome</keyword>
<feature type="binding site" evidence="10">
    <location>
        <begin position="10"/>
        <end position="15"/>
    </location>
    <ligand>
        <name>substrate</name>
    </ligand>
</feature>
<dbReference type="EMBL" id="JACHHZ010000002">
    <property type="protein sequence ID" value="MBB6092993.1"/>
    <property type="molecule type" value="Genomic_DNA"/>
</dbReference>
<feature type="binding site" evidence="10">
    <location>
        <position position="42"/>
    </location>
    <ligand>
        <name>Mg(2+)</name>
        <dbReference type="ChEBI" id="CHEBI:18420"/>
    </ligand>
</feature>
<evidence type="ECO:0000256" key="1">
    <source>
        <dbReference type="ARBA" id="ARBA00008023"/>
    </source>
</evidence>
<dbReference type="InterPro" id="IPR029001">
    <property type="entry name" value="ITPase-like_fam"/>
</dbReference>
<comment type="subunit">
    <text evidence="2 10">Homodimer.</text>
</comment>
<dbReference type="GO" id="GO:0036220">
    <property type="term" value="F:ITP diphosphatase activity"/>
    <property type="evidence" value="ECO:0007669"/>
    <property type="project" value="UniProtKB-UniRule"/>
</dbReference>